<name>W2GHC0_PHYNI</name>
<evidence type="ECO:0000313" key="1">
    <source>
        <dbReference type="EMBL" id="ETK82392.1"/>
    </source>
</evidence>
<sequence>MKQELNRSPAFSLDDLEVKLRPIKGGGAHFLHPLYCEQLGELYFQLRRSDGGSAHQYDRRPVGNGSPHRIYREIPVSVRSFVRCKSTTFVHYLVLTAPKPGVQVKLNLERANNSLLVEKRVGASPPQYSVSALA</sequence>
<organism evidence="1">
    <name type="scientific">Phytophthora nicotianae</name>
    <name type="common">Potato buckeye rot agent</name>
    <name type="synonym">Phytophthora parasitica</name>
    <dbReference type="NCBI Taxonomy" id="4792"/>
    <lineage>
        <taxon>Eukaryota</taxon>
        <taxon>Sar</taxon>
        <taxon>Stramenopiles</taxon>
        <taxon>Oomycota</taxon>
        <taxon>Peronosporomycetes</taxon>
        <taxon>Peronosporales</taxon>
        <taxon>Peronosporaceae</taxon>
        <taxon>Phytophthora</taxon>
    </lineage>
</organism>
<reference evidence="1" key="1">
    <citation type="submission" date="2013-11" db="EMBL/GenBank/DDBJ databases">
        <title>The Genome Sequence of Phytophthora parasitica CJ02B3.</title>
        <authorList>
            <consortium name="The Broad Institute Genomics Platform"/>
            <person name="Russ C."/>
            <person name="Tyler B."/>
            <person name="Panabieres F."/>
            <person name="Shan W."/>
            <person name="Tripathy S."/>
            <person name="Grunwald N."/>
            <person name="Machado M."/>
            <person name="Johnson C.S."/>
            <person name="Arredondo F."/>
            <person name="Hong C."/>
            <person name="Coffey M."/>
            <person name="Young S.K."/>
            <person name="Zeng Q."/>
            <person name="Gargeya S."/>
            <person name="Fitzgerald M."/>
            <person name="Abouelleil A."/>
            <person name="Alvarado L."/>
            <person name="Chapman S.B."/>
            <person name="Gainer-Dewar J."/>
            <person name="Goldberg J."/>
            <person name="Griggs A."/>
            <person name="Gujja S."/>
            <person name="Hansen M."/>
            <person name="Howarth C."/>
            <person name="Imamovic A."/>
            <person name="Ireland A."/>
            <person name="Larimer J."/>
            <person name="McCowan C."/>
            <person name="Murphy C."/>
            <person name="Pearson M."/>
            <person name="Poon T.W."/>
            <person name="Priest M."/>
            <person name="Roberts A."/>
            <person name="Saif S."/>
            <person name="Shea T."/>
            <person name="Sykes S."/>
            <person name="Wortman J."/>
            <person name="Nusbaum C."/>
            <person name="Birren B."/>
        </authorList>
    </citation>
    <scope>NUCLEOTIDE SEQUENCE [LARGE SCALE GENOMIC DNA]</scope>
    <source>
        <strain evidence="1">CJ02B3</strain>
    </source>
</reference>
<protein>
    <submittedName>
        <fullName evidence="1">Uncharacterized protein</fullName>
    </submittedName>
</protein>
<dbReference type="AlphaFoldDB" id="W2GHC0"/>
<accession>W2GHC0</accession>
<dbReference type="Proteomes" id="UP000053236">
    <property type="component" value="Unassembled WGS sequence"/>
</dbReference>
<proteinExistence type="predicted"/>
<dbReference type="EMBL" id="KI687219">
    <property type="protein sequence ID" value="ETK82392.1"/>
    <property type="molecule type" value="Genomic_DNA"/>
</dbReference>
<gene>
    <name evidence="1" type="ORF">L915_12212</name>
</gene>